<organism evidence="2 3">
    <name type="scientific">Thermosulfidibacter takaii (strain DSM 17441 / JCM 13301 / NBRC 103674 / ABI70S6)</name>
    <dbReference type="NCBI Taxonomy" id="1298851"/>
    <lineage>
        <taxon>Bacteria</taxon>
        <taxon>Pseudomonadati</taxon>
        <taxon>Thermosulfidibacterota</taxon>
        <taxon>Thermosulfidibacteria</taxon>
        <taxon>Thermosulfidibacterales</taxon>
        <taxon>Thermosulfidibacteraceae</taxon>
    </lineage>
</organism>
<feature type="domain" description="Hydantoinase B/oxoprolinase" evidence="1">
    <location>
        <begin position="5"/>
        <end position="511"/>
    </location>
</feature>
<dbReference type="EMBL" id="AP013035">
    <property type="protein sequence ID" value="BAT71562.1"/>
    <property type="molecule type" value="Genomic_DNA"/>
</dbReference>
<evidence type="ECO:0000313" key="2">
    <source>
        <dbReference type="EMBL" id="BAT71562.1"/>
    </source>
</evidence>
<evidence type="ECO:0000313" key="3">
    <source>
        <dbReference type="Proteomes" id="UP000063234"/>
    </source>
</evidence>
<proteinExistence type="predicted"/>
<dbReference type="GO" id="GO:0047423">
    <property type="term" value="F:N-methylhydantoinase (ATP-hydrolyzing) activity"/>
    <property type="evidence" value="ECO:0007669"/>
    <property type="project" value="UniProtKB-EC"/>
</dbReference>
<protein>
    <submittedName>
        <fullName evidence="2">N-methylhydantoinase B</fullName>
        <ecNumber evidence="2">3.5.2.14</ecNumber>
    </submittedName>
</protein>
<dbReference type="PANTHER" id="PTHR11365">
    <property type="entry name" value="5-OXOPROLINASE RELATED"/>
    <property type="match status" value="1"/>
</dbReference>
<dbReference type="GO" id="GO:0017168">
    <property type="term" value="F:5-oxoprolinase (ATP-hydrolyzing) activity"/>
    <property type="evidence" value="ECO:0007669"/>
    <property type="project" value="TreeGrafter"/>
</dbReference>
<dbReference type="Pfam" id="PF02538">
    <property type="entry name" value="Hydantoinase_B"/>
    <property type="match status" value="1"/>
</dbReference>
<dbReference type="PATRIC" id="fig|1298851.3.peg.783"/>
<dbReference type="STRING" id="1298851.TST_0757"/>
<dbReference type="InterPro" id="IPR045079">
    <property type="entry name" value="Oxoprolinase-like"/>
</dbReference>
<dbReference type="GO" id="GO:0006749">
    <property type="term" value="P:glutathione metabolic process"/>
    <property type="evidence" value="ECO:0007669"/>
    <property type="project" value="TreeGrafter"/>
</dbReference>
<dbReference type="OrthoDB" id="102473at2"/>
<dbReference type="InterPro" id="IPR003692">
    <property type="entry name" value="Hydantoinase_B"/>
</dbReference>
<accession>A0A0S3QTA5</accession>
<keyword evidence="3" id="KW-1185">Reference proteome</keyword>
<dbReference type="EC" id="3.5.2.14" evidence="2"/>
<dbReference type="KEGG" id="ttk:TST_0757"/>
<dbReference type="AlphaFoldDB" id="A0A0S3QTA5"/>
<keyword evidence="2" id="KW-0378">Hydrolase</keyword>
<dbReference type="GO" id="GO:0005829">
    <property type="term" value="C:cytosol"/>
    <property type="evidence" value="ECO:0007669"/>
    <property type="project" value="TreeGrafter"/>
</dbReference>
<dbReference type="PANTHER" id="PTHR11365:SF23">
    <property type="entry name" value="HYPOTHETICAL 5-OXOPROLINASE (EUROFUNG)-RELATED"/>
    <property type="match status" value="1"/>
</dbReference>
<reference evidence="3" key="1">
    <citation type="journal article" date="2018" name="Science">
        <title>A primordial and reversible TCA cycle in a facultatively chemolithoautotrophic thermophile.</title>
        <authorList>
            <person name="Nunoura T."/>
            <person name="Chikaraishi Y."/>
            <person name="Izaki R."/>
            <person name="Suwa T."/>
            <person name="Sato T."/>
            <person name="Harada T."/>
            <person name="Mori K."/>
            <person name="Kato Y."/>
            <person name="Miyazaki M."/>
            <person name="Shimamura S."/>
            <person name="Yanagawa K."/>
            <person name="Shuto A."/>
            <person name="Ohkouchi N."/>
            <person name="Fujita N."/>
            <person name="Takaki Y."/>
            <person name="Atomi H."/>
            <person name="Takai K."/>
        </authorList>
    </citation>
    <scope>NUCLEOTIDE SEQUENCE [LARGE SCALE GENOMIC DNA]</scope>
    <source>
        <strain evidence="3">DSM 17441 / JCM 13301 / NBRC 103674 / ABI70S6</strain>
    </source>
</reference>
<evidence type="ECO:0000259" key="1">
    <source>
        <dbReference type="Pfam" id="PF02538"/>
    </source>
</evidence>
<name>A0A0S3QTA5_THET7</name>
<sequence>MQRIDPITLQVFVNTLDSIAEEMGTVLKRTAFSPNIKEREDFSCALFTGKAEMIAQASHIPVHLGSMPYSTLSIAEALSLENGDVAILNDPFQGGTHLPDITMVAPVYYRGELLFYVANRAHHADVGGMSPGSMPLSTNIFQEGLIIPPVKIIEQGHIKDDILKIILSNVRTPEERKGDLEAQIASVKRGILRVQETIERFGKELVVNCVQEVINYTEKVTRAFIKEIPDGVYEAEDFLEDIDGKLLPVKAKIAVQDDTMIVDFSESALQTSNSLNAVRSITLSCVLYVIRCLLPEDVPTNQGLLKPVKVLTKKGTVVDAARPAALSGGNVETSQRIVDVLLLALSKAIPQKVPAMSQGTMNNVLVGNNNFVYYETIGGGMGACPTSNGESAIHSHMTNTMNTPIEALEFAYPLMVREYKIRARSGGAGKYRGGDGIIRSIELLEDAEVTILSQRRNLPPKGLNGGNDGKTGKNILIINGNKRKVDAISSGKLCKGTILRIETPGGGGYGKK</sequence>
<dbReference type="Proteomes" id="UP000063234">
    <property type="component" value="Chromosome"/>
</dbReference>
<dbReference type="RefSeq" id="WP_068549557.1">
    <property type="nucleotide sequence ID" value="NZ_AP013035.1"/>
</dbReference>
<gene>
    <name evidence="2" type="primary">hyuB</name>
    <name evidence="2" type="ORF">TST_0757</name>
</gene>